<dbReference type="SUPFAM" id="SSF55797">
    <property type="entry name" value="PR-1-like"/>
    <property type="match status" value="1"/>
</dbReference>
<evidence type="ECO:0000259" key="1">
    <source>
        <dbReference type="Pfam" id="PF00188"/>
    </source>
</evidence>
<dbReference type="Pfam" id="PF00188">
    <property type="entry name" value="CAP"/>
    <property type="match status" value="1"/>
</dbReference>
<dbReference type="PANTHER" id="PTHR31157">
    <property type="entry name" value="SCP DOMAIN-CONTAINING PROTEIN"/>
    <property type="match status" value="1"/>
</dbReference>
<feature type="domain" description="SCP" evidence="1">
    <location>
        <begin position="17"/>
        <end position="129"/>
    </location>
</feature>
<protein>
    <submittedName>
        <fullName evidence="2">Serine protease</fullName>
    </submittedName>
</protein>
<dbReference type="InterPro" id="IPR035940">
    <property type="entry name" value="CAP_sf"/>
</dbReference>
<gene>
    <name evidence="2" type="ORF">UK23_30170</name>
</gene>
<proteinExistence type="predicted"/>
<reference evidence="2 3" key="1">
    <citation type="submission" date="2015-02" db="EMBL/GenBank/DDBJ databases">
        <authorList>
            <person name="Ju K.-S."/>
            <person name="Doroghazi J.R."/>
            <person name="Metcalf W."/>
        </authorList>
    </citation>
    <scope>NUCLEOTIDE SEQUENCE [LARGE SCALE GENOMIC DNA]</scope>
    <source>
        <strain evidence="2 3">NRRL B-16140</strain>
    </source>
</reference>
<keyword evidence="2" id="KW-0645">Protease</keyword>
<evidence type="ECO:0000313" key="3">
    <source>
        <dbReference type="Proteomes" id="UP000033393"/>
    </source>
</evidence>
<dbReference type="EMBL" id="JYJG01000256">
    <property type="protein sequence ID" value="KJK44229.1"/>
    <property type="molecule type" value="Genomic_DNA"/>
</dbReference>
<keyword evidence="3" id="KW-1185">Reference proteome</keyword>
<dbReference type="Proteomes" id="UP000033393">
    <property type="component" value="Unassembled WGS sequence"/>
</dbReference>
<dbReference type="PANTHER" id="PTHR31157:SF1">
    <property type="entry name" value="SCP DOMAIN-CONTAINING PROTEIN"/>
    <property type="match status" value="1"/>
</dbReference>
<comment type="caution">
    <text evidence="2">The sequence shown here is derived from an EMBL/GenBank/DDBJ whole genome shotgun (WGS) entry which is preliminary data.</text>
</comment>
<sequence>MRPGTPQSSAEAAVLWLVNEVRRKAGLGKLRCDERLRAAARNHSKDMARRDFCEHVNPDGVTPVQRMSAAGYPDPGAENVARGQPTPHAVMTAWLASPGHRANLLNREFATIGIGVELGRGGPYWTQNFGY</sequence>
<dbReference type="PATRIC" id="fig|68170.10.peg.7875"/>
<dbReference type="eggNOG" id="COG2340">
    <property type="taxonomic scope" value="Bacteria"/>
</dbReference>
<dbReference type="InterPro" id="IPR014044">
    <property type="entry name" value="CAP_dom"/>
</dbReference>
<dbReference type="GO" id="GO:0006508">
    <property type="term" value="P:proteolysis"/>
    <property type="evidence" value="ECO:0007669"/>
    <property type="project" value="UniProtKB-KW"/>
</dbReference>
<accession>A0A0F0GL43</accession>
<dbReference type="Gene3D" id="3.40.33.10">
    <property type="entry name" value="CAP"/>
    <property type="match status" value="1"/>
</dbReference>
<dbReference type="AlphaFoldDB" id="A0A0F0GL43"/>
<dbReference type="GO" id="GO:0008233">
    <property type="term" value="F:peptidase activity"/>
    <property type="evidence" value="ECO:0007669"/>
    <property type="project" value="UniProtKB-KW"/>
</dbReference>
<name>A0A0F0GL43_LENAE</name>
<keyword evidence="2" id="KW-0378">Hydrolase</keyword>
<dbReference type="CDD" id="cd05379">
    <property type="entry name" value="CAP_bacterial"/>
    <property type="match status" value="1"/>
</dbReference>
<evidence type="ECO:0000313" key="2">
    <source>
        <dbReference type="EMBL" id="KJK44229.1"/>
    </source>
</evidence>
<organism evidence="2 3">
    <name type="scientific">Lentzea aerocolonigenes</name>
    <name type="common">Lechevalieria aerocolonigenes</name>
    <name type="synonym">Saccharothrix aerocolonigenes</name>
    <dbReference type="NCBI Taxonomy" id="68170"/>
    <lineage>
        <taxon>Bacteria</taxon>
        <taxon>Bacillati</taxon>
        <taxon>Actinomycetota</taxon>
        <taxon>Actinomycetes</taxon>
        <taxon>Pseudonocardiales</taxon>
        <taxon>Pseudonocardiaceae</taxon>
        <taxon>Lentzea</taxon>
    </lineage>
</organism>